<evidence type="ECO:0000256" key="2">
    <source>
        <dbReference type="SAM" id="MobiDB-lite"/>
    </source>
</evidence>
<feature type="region of interest" description="Disordered" evidence="2">
    <location>
        <begin position="1450"/>
        <end position="1482"/>
    </location>
</feature>
<organism evidence="3 4">
    <name type="scientific">Smittium culicis</name>
    <dbReference type="NCBI Taxonomy" id="133412"/>
    <lineage>
        <taxon>Eukaryota</taxon>
        <taxon>Fungi</taxon>
        <taxon>Fungi incertae sedis</taxon>
        <taxon>Zoopagomycota</taxon>
        <taxon>Kickxellomycotina</taxon>
        <taxon>Harpellomycetes</taxon>
        <taxon>Harpellales</taxon>
        <taxon>Legeriomycetaceae</taxon>
        <taxon>Smittium</taxon>
    </lineage>
</organism>
<reference evidence="4" key="1">
    <citation type="submission" date="2017-01" db="EMBL/GenBank/DDBJ databases">
        <authorList>
            <person name="Wang Y."/>
            <person name="White M."/>
            <person name="Kvist S."/>
            <person name="Moncalvo J.-M."/>
        </authorList>
    </citation>
    <scope>NUCLEOTIDE SEQUENCE [LARGE SCALE GENOMIC DNA]</scope>
    <source>
        <strain evidence="4">ID-206-W2</strain>
    </source>
</reference>
<keyword evidence="4" id="KW-1185">Reference proteome</keyword>
<keyword evidence="1" id="KW-0175">Coiled coil</keyword>
<evidence type="ECO:0000313" key="4">
    <source>
        <dbReference type="Proteomes" id="UP000187429"/>
    </source>
</evidence>
<dbReference type="Proteomes" id="UP000187429">
    <property type="component" value="Unassembled WGS sequence"/>
</dbReference>
<name>A0A1R1Y7P3_9FUNG</name>
<feature type="coiled-coil region" evidence="1">
    <location>
        <begin position="527"/>
        <end position="554"/>
    </location>
</feature>
<proteinExistence type="predicted"/>
<dbReference type="InterPro" id="IPR016024">
    <property type="entry name" value="ARM-type_fold"/>
</dbReference>
<gene>
    <name evidence="3" type="ORF">AYI69_g5298</name>
</gene>
<dbReference type="OrthoDB" id="5548673at2759"/>
<comment type="caution">
    <text evidence="3">The sequence shown here is derived from an EMBL/GenBank/DDBJ whole genome shotgun (WGS) entry which is preliminary data.</text>
</comment>
<evidence type="ECO:0000256" key="1">
    <source>
        <dbReference type="SAM" id="Coils"/>
    </source>
</evidence>
<dbReference type="InterPro" id="IPR011989">
    <property type="entry name" value="ARM-like"/>
</dbReference>
<evidence type="ECO:0000313" key="3">
    <source>
        <dbReference type="EMBL" id="OMJ22696.1"/>
    </source>
</evidence>
<evidence type="ECO:0008006" key="5">
    <source>
        <dbReference type="Google" id="ProtNLM"/>
    </source>
</evidence>
<sequence length="1482" mass="167294">MDTSNELAKIRDSINLIYSGTSTNDQRIAANNHINSIRNNPNFAQIAFELVKENPLNDYQTRYLGWQLIQDQVKHLGLENSTPPETLLSLVQNSLKSFHNSFSADYLIFKAADVTVSLALRLWPRGIWSDFPTWIIFNLSNDLLVLRIIQSIGEEILEYQSEPIVTMRKLEYTSGITVAFLPLFIINQLYPDGFKLDQSNSNTKKLRATTYVLELIKPLEGNENGWIGALFTILNDPAKPIKVRETAINALQAYLNWLPFTAFENIPQIISTLISFINNTSAETLIKPSLNCLLSITSRNYPSSVEKQCIAELFFDQYKIYNQLNSLLVAINSDKLDLEESDKIELTRMIFKIPANIIEILIFYKKSSSPLPKSINEAIKFMIHGLTSNYVTVSEISASSIFALNNNQDQVKNINPAVFSELQPIIIDKIKSVFSLISSKNDSIDWEDESDGIFGGNFESINEYKTFVYGKLYSRLFDTLKYIAKIDPLQFSVFVINQVSLLFQNGMSQPEHLQSSSERSNIVNTALSLIEVAANGLEATINELENNKNSNSEQNINKCIESASHIFSILIQYKCNNPEVIRIQLTKVEAFPFLIIYKPELILTSLTFLTNFLSKPSNSKHSKNSYTDIWTKVSYRSASVLKTLVKSNTNLFWNYYFDFVNLAKQHSTNPLTPDNTKIMLWELLISFFTSENSQNVPGQIPNATELNDLAVNLISPTINQFNELSLLLSSPTKLLDNLGVGFVGIDMNTKSQMPDILIKENAIYEFRSDLYQLLVTMYAFLKPVLELFDTAEQNNSDNNRTPSEGPIANENFALLVYLKLIQSVSPQVIKVALELIKVLHLIFNHKLLTQIVSTNPLETVNSNLASLSLNKWSEFLLLKCTPSPENFSAILNNDYSDPNKLFSSVVNILEVSNKIVGSLTFCPQIYYEIPDFGTLYSSSLFGEAGSLPLNVWKNIFLFCLKPLISANSKSSKLSYPLGESANNQKLSSKKSHIIKPPSPKQTSGVFSTFYEQLNTFLLDKISSLNQEFSKIHTSEEDVTEFESSYRHFMRSLSLVQSEIFRCINFGSNATNLSEFWSAEELIFARINNKFKSPNSIRSTNKALMGSASDEDDQPKYTASNMFDLLQTDSNNNFELKVDSDGSLLNDPKNHQDLNLNFLVYLVVNQSCSLSLLKTLIQMLNIRDLISTRNLIISAENIFPISLAYTIQFTKYQPLIASSSLSSSDIDNNFIEFLSISKQISASKIKKSLSTIPNSSVELFKFFSLISEFATSDLTSQLIRMLADSYYVELKDKIIHILSAIFSTAVSYQSQTQNSSSASNQTIDYTGANNHYWNNIKQSIINESMTMLKEKFNYQQLNTSLASFYKEAFEYDVEIETDPIFSSAINGTNSADGSDKTKKNKFMYALTKTLLDHIINWHDSHDLLKAATKESNRIVASYKKSTNKSSIQVESSENSWGSYSVLDSKGSRGENGNEDFDLSHFIP</sequence>
<dbReference type="Gene3D" id="1.25.10.10">
    <property type="entry name" value="Leucine-rich Repeat Variant"/>
    <property type="match status" value="1"/>
</dbReference>
<dbReference type="SUPFAM" id="SSF48371">
    <property type="entry name" value="ARM repeat"/>
    <property type="match status" value="1"/>
</dbReference>
<dbReference type="EMBL" id="LSSM01002195">
    <property type="protein sequence ID" value="OMJ22696.1"/>
    <property type="molecule type" value="Genomic_DNA"/>
</dbReference>
<accession>A0A1R1Y7P3</accession>
<protein>
    <recommendedName>
        <fullName evidence="5">Importin N-terminal domain-containing protein</fullName>
    </recommendedName>
</protein>